<feature type="transmembrane region" description="Helical" evidence="7">
    <location>
        <begin position="63"/>
        <end position="82"/>
    </location>
</feature>
<feature type="transmembrane region" description="Helical" evidence="7">
    <location>
        <begin position="294"/>
        <end position="314"/>
    </location>
</feature>
<dbReference type="STRING" id="370622.LA66_05405"/>
<dbReference type="InterPro" id="IPR020846">
    <property type="entry name" value="MFS_dom"/>
</dbReference>
<keyword evidence="5 7" id="KW-1133">Transmembrane helix</keyword>
<dbReference type="InterPro" id="IPR036259">
    <property type="entry name" value="MFS_trans_sf"/>
</dbReference>
<evidence type="ECO:0000256" key="1">
    <source>
        <dbReference type="ARBA" id="ARBA00004141"/>
    </source>
</evidence>
<evidence type="ECO:0000256" key="5">
    <source>
        <dbReference type="ARBA" id="ARBA00022989"/>
    </source>
</evidence>
<feature type="transmembrane region" description="Helical" evidence="7">
    <location>
        <begin position="28"/>
        <end position="51"/>
    </location>
</feature>
<feature type="transmembrane region" description="Helical" evidence="7">
    <location>
        <begin position="262"/>
        <end position="282"/>
    </location>
</feature>
<organism evidence="9 10">
    <name type="scientific">Aureimonas altamirensis</name>
    <dbReference type="NCBI Taxonomy" id="370622"/>
    <lineage>
        <taxon>Bacteria</taxon>
        <taxon>Pseudomonadati</taxon>
        <taxon>Pseudomonadota</taxon>
        <taxon>Alphaproteobacteria</taxon>
        <taxon>Hyphomicrobiales</taxon>
        <taxon>Aurantimonadaceae</taxon>
        <taxon>Aureimonas</taxon>
    </lineage>
</organism>
<dbReference type="Proteomes" id="UP000030826">
    <property type="component" value="Unassembled WGS sequence"/>
</dbReference>
<reference evidence="9 10" key="1">
    <citation type="submission" date="2014-09" db="EMBL/GenBank/DDBJ databases">
        <title>Isolation and characterization of Aurantimonas altamirensis ON-56566 from clinical sample following a dog bite.</title>
        <authorList>
            <person name="Eshaghi A."/>
            <person name="Li A."/>
            <person name="Shahinas D."/>
            <person name="Bahn P."/>
            <person name="Kus J.V."/>
            <person name="Patel S.N."/>
        </authorList>
    </citation>
    <scope>NUCLEOTIDE SEQUENCE [LARGE SCALE GENOMIC DNA]</scope>
    <source>
        <strain evidence="9 10">ON-56566</strain>
    </source>
</reference>
<dbReference type="CDD" id="cd17316">
    <property type="entry name" value="MFS_SV2_like"/>
    <property type="match status" value="1"/>
</dbReference>
<dbReference type="PROSITE" id="PS50850">
    <property type="entry name" value="MFS"/>
    <property type="match status" value="1"/>
</dbReference>
<evidence type="ECO:0000256" key="3">
    <source>
        <dbReference type="ARBA" id="ARBA00022448"/>
    </source>
</evidence>
<dbReference type="AlphaFoldDB" id="A0A0B1Q6N8"/>
<feature type="transmembrane region" description="Helical" evidence="7">
    <location>
        <begin position="349"/>
        <end position="371"/>
    </location>
</feature>
<proteinExistence type="inferred from homology"/>
<dbReference type="GO" id="GO:0022857">
    <property type="term" value="F:transmembrane transporter activity"/>
    <property type="evidence" value="ECO:0007669"/>
    <property type="project" value="InterPro"/>
</dbReference>
<evidence type="ECO:0000256" key="7">
    <source>
        <dbReference type="SAM" id="Phobius"/>
    </source>
</evidence>
<feature type="transmembrane region" description="Helical" evidence="7">
    <location>
        <begin position="383"/>
        <end position="403"/>
    </location>
</feature>
<dbReference type="PROSITE" id="PS00216">
    <property type="entry name" value="SUGAR_TRANSPORT_1"/>
    <property type="match status" value="1"/>
</dbReference>
<dbReference type="InterPro" id="IPR011701">
    <property type="entry name" value="MFS"/>
</dbReference>
<dbReference type="Gene3D" id="1.20.1250.20">
    <property type="entry name" value="MFS general substrate transporter like domains"/>
    <property type="match status" value="1"/>
</dbReference>
<feature type="transmembrane region" description="Helical" evidence="7">
    <location>
        <begin position="326"/>
        <end position="343"/>
    </location>
</feature>
<evidence type="ECO:0000256" key="4">
    <source>
        <dbReference type="ARBA" id="ARBA00022692"/>
    </source>
</evidence>
<evidence type="ECO:0000313" key="9">
    <source>
        <dbReference type="EMBL" id="KHJ56049.1"/>
    </source>
</evidence>
<dbReference type="PANTHER" id="PTHR23511:SF34">
    <property type="entry name" value="SYNAPTIC VESICLE GLYCOPROTEIN 2"/>
    <property type="match status" value="1"/>
</dbReference>
<sequence length="442" mass="47273">MAVTVAGHGYAVEEVLERAGTGRFQRRLLGIFGLVWAADAMQVIAVGFTAPSIAASFGLSLPQALQTGTAFFFGMLIGAYVFGRLADRYGRRRILLFTVAIDAVFSLASVFAPDFAVLLVLRFIVGLAVGGTLPVDYAMMAEFLPARSRGRWLVMLEGFWAVGTVAVAVVAWAAHAYGVAEAWRVIFLATAIPAILGIGLRLWIPESPRYLLSNGRAQEARDVFDKVLEVNRRPRLDKPVLPDPQPAGHIGIFAAPYLRRTACILAIWLLVSTAYYGVFTWLPGRLAGEGLGFLRGYGFLIVVALAQIPGYALAAYGVERWGRRETLIGFLLLSCIGCFVFAISLEPAIVTGAILLMSFSLLGTWGALYAWTPELYPTSIRATGMGTAGAMARLGGLLAPTAIAPLVAIGFPVAVGFFAALLFIALLAAAAVDLETRQKPIG</sequence>
<keyword evidence="6 7" id="KW-0472">Membrane</keyword>
<keyword evidence="3" id="KW-0813">Transport</keyword>
<protein>
    <submittedName>
        <fullName evidence="9">MFS transporter</fullName>
    </submittedName>
</protein>
<feature type="transmembrane region" description="Helical" evidence="7">
    <location>
        <begin position="119"/>
        <end position="140"/>
    </location>
</feature>
<accession>A0A0B1Q6N8</accession>
<dbReference type="InterPro" id="IPR005829">
    <property type="entry name" value="Sugar_transporter_CS"/>
</dbReference>
<dbReference type="SUPFAM" id="SSF103473">
    <property type="entry name" value="MFS general substrate transporter"/>
    <property type="match status" value="1"/>
</dbReference>
<dbReference type="OrthoDB" id="9784658at2"/>
<dbReference type="EMBL" id="JRFJ01000001">
    <property type="protein sequence ID" value="KHJ56049.1"/>
    <property type="molecule type" value="Genomic_DNA"/>
</dbReference>
<keyword evidence="4 7" id="KW-0812">Transmembrane</keyword>
<dbReference type="PANTHER" id="PTHR23511">
    <property type="entry name" value="SYNAPTIC VESICLE GLYCOPROTEIN 2"/>
    <property type="match status" value="1"/>
</dbReference>
<dbReference type="RefSeq" id="WP_039189363.1">
    <property type="nucleotide sequence ID" value="NZ_JRFJ01000001.1"/>
</dbReference>
<dbReference type="GO" id="GO:0016020">
    <property type="term" value="C:membrane"/>
    <property type="evidence" value="ECO:0007669"/>
    <property type="project" value="UniProtKB-SubCell"/>
</dbReference>
<name>A0A0B1Q6N8_9HYPH</name>
<dbReference type="Pfam" id="PF07690">
    <property type="entry name" value="MFS_1"/>
    <property type="match status" value="1"/>
</dbReference>
<feature type="domain" description="Major facilitator superfamily (MFS) profile" evidence="8">
    <location>
        <begin position="28"/>
        <end position="437"/>
    </location>
</feature>
<feature type="transmembrane region" description="Helical" evidence="7">
    <location>
        <begin position="152"/>
        <end position="173"/>
    </location>
</feature>
<evidence type="ECO:0000259" key="8">
    <source>
        <dbReference type="PROSITE" id="PS50850"/>
    </source>
</evidence>
<feature type="transmembrane region" description="Helical" evidence="7">
    <location>
        <begin position="409"/>
        <end position="432"/>
    </location>
</feature>
<comment type="subcellular location">
    <subcellularLocation>
        <location evidence="1">Membrane</location>
        <topology evidence="1">Multi-pass membrane protein</topology>
    </subcellularLocation>
</comment>
<gene>
    <name evidence="9" type="ORF">LA66_05405</name>
</gene>
<evidence type="ECO:0000256" key="2">
    <source>
        <dbReference type="ARBA" id="ARBA00010992"/>
    </source>
</evidence>
<feature type="transmembrane region" description="Helical" evidence="7">
    <location>
        <begin position="185"/>
        <end position="204"/>
    </location>
</feature>
<comment type="similarity">
    <text evidence="2">Belongs to the major facilitator superfamily. Sugar transporter (TC 2.A.1.1) family.</text>
</comment>
<feature type="transmembrane region" description="Helical" evidence="7">
    <location>
        <begin position="94"/>
        <end position="113"/>
    </location>
</feature>
<comment type="caution">
    <text evidence="9">The sequence shown here is derived from an EMBL/GenBank/DDBJ whole genome shotgun (WGS) entry which is preliminary data.</text>
</comment>
<evidence type="ECO:0000256" key="6">
    <source>
        <dbReference type="ARBA" id="ARBA00023136"/>
    </source>
</evidence>
<evidence type="ECO:0000313" key="10">
    <source>
        <dbReference type="Proteomes" id="UP000030826"/>
    </source>
</evidence>